<protein>
    <submittedName>
        <fullName evidence="5">ABC transporter substrate-binding protein</fullName>
    </submittedName>
</protein>
<dbReference type="PANTHER" id="PTHR43649:SF34">
    <property type="entry name" value="ABC TRANSPORTER PERIPLASMIC-BINDING PROTEIN YCJN-RELATED"/>
    <property type="match status" value="1"/>
</dbReference>
<dbReference type="SUPFAM" id="SSF53850">
    <property type="entry name" value="Periplasmic binding protein-like II"/>
    <property type="match status" value="1"/>
</dbReference>
<gene>
    <name evidence="5" type="ORF">GCM10012287_54990</name>
</gene>
<dbReference type="PANTHER" id="PTHR43649">
    <property type="entry name" value="ARABINOSE-BINDING PROTEIN-RELATED"/>
    <property type="match status" value="1"/>
</dbReference>
<keyword evidence="6" id="KW-1185">Reference proteome</keyword>
<feature type="signal peptide" evidence="4">
    <location>
        <begin position="1"/>
        <end position="16"/>
    </location>
</feature>
<keyword evidence="2" id="KW-0813">Transport</keyword>
<dbReference type="Pfam" id="PF01547">
    <property type="entry name" value="SBP_bac_1"/>
    <property type="match status" value="1"/>
</dbReference>
<dbReference type="PROSITE" id="PS51257">
    <property type="entry name" value="PROKAR_LIPOPROTEIN"/>
    <property type="match status" value="1"/>
</dbReference>
<dbReference type="Proteomes" id="UP000631535">
    <property type="component" value="Unassembled WGS sequence"/>
</dbReference>
<dbReference type="InterPro" id="IPR050490">
    <property type="entry name" value="Bact_solute-bd_prot1"/>
</dbReference>
<dbReference type="CDD" id="cd14750">
    <property type="entry name" value="PBP2_TMBP"/>
    <property type="match status" value="1"/>
</dbReference>
<evidence type="ECO:0000256" key="3">
    <source>
        <dbReference type="ARBA" id="ARBA00022729"/>
    </source>
</evidence>
<sequence length="428" mass="47120">MSAIPRRLLPSTAVLAALTLVSGCGLGAKKVESGADATERGPITYAAGKDVSGVVPKLIKRWNETHPDEKATFIELPEDANAQRQQMIQNAQLKSDTFTVLSLDAVWTAEFAANRWIDEIPRKSFPYDKTLDPINGTVRYRGKYFAMPYASDGALLYYRKDLLDKAGIDEPPETWSEMQEVCRKVLKGQSKMSCYAGQFEKYEGLTVNFSEAVHSAGGRITDDKGNPTVNTPEAKRGLDSLVEGFRDGTMSKEAITYMEEPGRRAFEKGKTLFIRQWPSMYGVSSNKGKNNEVAGKFGVAPIPGQDGPGVSSLGGHNLALSSSARNKATALDFMRYMTSKQNSRRNLNDGSLAPVYTDLYDDPEMRRKFPWLPVLKKSILHAEPRPRVVQYGDATTAIQDAAYAALTGKKSSSEALRSLQKKLRALTP</sequence>
<feature type="chain" id="PRO_5046729446" evidence="4">
    <location>
        <begin position="17"/>
        <end position="428"/>
    </location>
</feature>
<evidence type="ECO:0000256" key="2">
    <source>
        <dbReference type="ARBA" id="ARBA00022448"/>
    </source>
</evidence>
<comment type="caution">
    <text evidence="5">The sequence shown here is derived from an EMBL/GenBank/DDBJ whole genome shotgun (WGS) entry which is preliminary data.</text>
</comment>
<evidence type="ECO:0000313" key="5">
    <source>
        <dbReference type="EMBL" id="GGO57954.1"/>
    </source>
</evidence>
<reference evidence="6" key="1">
    <citation type="journal article" date="2019" name="Int. J. Syst. Evol. Microbiol.">
        <title>The Global Catalogue of Microorganisms (GCM) 10K type strain sequencing project: providing services to taxonomists for standard genome sequencing and annotation.</title>
        <authorList>
            <consortium name="The Broad Institute Genomics Platform"/>
            <consortium name="The Broad Institute Genome Sequencing Center for Infectious Disease"/>
            <person name="Wu L."/>
            <person name="Ma J."/>
        </authorList>
    </citation>
    <scope>NUCLEOTIDE SEQUENCE [LARGE SCALE GENOMIC DNA]</scope>
    <source>
        <strain evidence="6">CGMCC 4.7178</strain>
    </source>
</reference>
<comment type="similarity">
    <text evidence="1">Belongs to the bacterial solute-binding protein 1 family.</text>
</comment>
<evidence type="ECO:0000256" key="4">
    <source>
        <dbReference type="SAM" id="SignalP"/>
    </source>
</evidence>
<dbReference type="EMBL" id="BMMP01000027">
    <property type="protein sequence ID" value="GGO57954.1"/>
    <property type="molecule type" value="Genomic_DNA"/>
</dbReference>
<name>A0ABQ2MUM9_9ACTN</name>
<organism evidence="5 6">
    <name type="scientific">Streptomyces daqingensis</name>
    <dbReference type="NCBI Taxonomy" id="1472640"/>
    <lineage>
        <taxon>Bacteria</taxon>
        <taxon>Bacillati</taxon>
        <taxon>Actinomycetota</taxon>
        <taxon>Actinomycetes</taxon>
        <taxon>Kitasatosporales</taxon>
        <taxon>Streptomycetaceae</taxon>
        <taxon>Streptomyces</taxon>
    </lineage>
</organism>
<dbReference type="InterPro" id="IPR006059">
    <property type="entry name" value="SBP"/>
</dbReference>
<keyword evidence="3 4" id="KW-0732">Signal</keyword>
<proteinExistence type="inferred from homology"/>
<evidence type="ECO:0000313" key="6">
    <source>
        <dbReference type="Proteomes" id="UP000631535"/>
    </source>
</evidence>
<accession>A0ABQ2MUM9</accession>
<dbReference type="Gene3D" id="3.40.190.10">
    <property type="entry name" value="Periplasmic binding protein-like II"/>
    <property type="match status" value="2"/>
</dbReference>
<evidence type="ECO:0000256" key="1">
    <source>
        <dbReference type="ARBA" id="ARBA00008520"/>
    </source>
</evidence>
<dbReference type="RefSeq" id="WP_229712242.1">
    <property type="nucleotide sequence ID" value="NZ_BMMP01000027.1"/>
</dbReference>